<dbReference type="Proteomes" id="UP000674234">
    <property type="component" value="Unassembled WGS sequence"/>
</dbReference>
<dbReference type="EMBL" id="JAFCNB010000005">
    <property type="protein sequence ID" value="MBP2704450.1"/>
    <property type="molecule type" value="Genomic_DNA"/>
</dbReference>
<evidence type="ECO:0000313" key="4">
    <source>
        <dbReference type="Proteomes" id="UP000674234"/>
    </source>
</evidence>
<keyword evidence="4" id="KW-1185">Reference proteome</keyword>
<protein>
    <recommendedName>
        <fullName evidence="2">DNA-binding phage zinc finger domain-containing protein</fullName>
    </recommendedName>
</protein>
<dbReference type="InterPro" id="IPR056911">
    <property type="entry name" value="Phage_Znf_bind_put"/>
</dbReference>
<dbReference type="RefSeq" id="WP_210155755.1">
    <property type="nucleotide sequence ID" value="NZ_JAFCNB010000005.1"/>
</dbReference>
<sequence length="202" mass="21584">MTPEEVIDLLTTAAAFDRRTVGEADVIAWMAAVGDLDFADAQAAVVAHYTATTDWLMPAHVRTRVRHTRELRLAACPIPEPAPQLTDDPPAYRAELQVRLKLVADGTALPKALPRPGNGARPTSEYDQARGADRDPLRLAALQVRCPWATCGAPIGSACTTAGGRRLPGHGHDARLVAAGLADWAEVNGVQRAVLRGYEEPA</sequence>
<dbReference type="AlphaFoldDB" id="A0A940WF90"/>
<evidence type="ECO:0000256" key="1">
    <source>
        <dbReference type="SAM" id="MobiDB-lite"/>
    </source>
</evidence>
<comment type="caution">
    <text evidence="3">The sequence shown here is derived from an EMBL/GenBank/DDBJ whole genome shotgun (WGS) entry which is preliminary data.</text>
</comment>
<feature type="domain" description="DNA-binding phage zinc finger" evidence="2">
    <location>
        <begin position="134"/>
        <end position="183"/>
    </location>
</feature>
<evidence type="ECO:0000313" key="3">
    <source>
        <dbReference type="EMBL" id="MBP2704450.1"/>
    </source>
</evidence>
<proteinExistence type="predicted"/>
<gene>
    <name evidence="3" type="ORF">JOL79_11555</name>
</gene>
<dbReference type="Pfam" id="PF24623">
    <property type="entry name" value="Phage_zn_bind_8"/>
    <property type="match status" value="1"/>
</dbReference>
<organism evidence="3 4">
    <name type="scientific">Microbispora oryzae</name>
    <dbReference type="NCBI Taxonomy" id="2806554"/>
    <lineage>
        <taxon>Bacteria</taxon>
        <taxon>Bacillati</taxon>
        <taxon>Actinomycetota</taxon>
        <taxon>Actinomycetes</taxon>
        <taxon>Streptosporangiales</taxon>
        <taxon>Streptosporangiaceae</taxon>
        <taxon>Microbispora</taxon>
    </lineage>
</organism>
<accession>A0A940WF90</accession>
<reference evidence="3" key="1">
    <citation type="submission" date="2021-02" db="EMBL/GenBank/DDBJ databases">
        <title>Draft genome sequence of Microbispora sp. RL4-1S isolated from rice leaves in Thailand.</title>
        <authorList>
            <person name="Muangham S."/>
            <person name="Duangmal K."/>
        </authorList>
    </citation>
    <scope>NUCLEOTIDE SEQUENCE</scope>
    <source>
        <strain evidence="3">RL4-1S</strain>
    </source>
</reference>
<feature type="region of interest" description="Disordered" evidence="1">
    <location>
        <begin position="109"/>
        <end position="132"/>
    </location>
</feature>
<name>A0A940WF90_9ACTN</name>
<evidence type="ECO:0000259" key="2">
    <source>
        <dbReference type="Pfam" id="PF24623"/>
    </source>
</evidence>